<evidence type="ECO:0000256" key="7">
    <source>
        <dbReference type="RuleBase" id="RU003355"/>
    </source>
</evidence>
<dbReference type="InterPro" id="IPR000209">
    <property type="entry name" value="Peptidase_S8/S53_dom"/>
</dbReference>
<dbReference type="PROSITE" id="PS00138">
    <property type="entry name" value="SUBTILASE_SER"/>
    <property type="match status" value="1"/>
</dbReference>
<dbReference type="InterPro" id="IPR051048">
    <property type="entry name" value="Peptidase_S8/S53_subtilisin"/>
</dbReference>
<evidence type="ECO:0000313" key="10">
    <source>
        <dbReference type="Proteomes" id="UP000231464"/>
    </source>
</evidence>
<feature type="active site" description="Charge relay system" evidence="5 6">
    <location>
        <position position="195"/>
    </location>
</feature>
<keyword evidence="3 6" id="KW-0378">Hydrolase</keyword>
<name>A0A2M6WAX4_9BACT</name>
<dbReference type="Gene3D" id="2.130.10.130">
    <property type="entry name" value="Integrin alpha, N-terminal"/>
    <property type="match status" value="1"/>
</dbReference>
<evidence type="ECO:0000256" key="1">
    <source>
        <dbReference type="ARBA" id="ARBA00011073"/>
    </source>
</evidence>
<feature type="active site" description="Charge relay system" evidence="5 6">
    <location>
        <position position="131"/>
    </location>
</feature>
<comment type="similarity">
    <text evidence="1 6 7">Belongs to the peptidase S8 family.</text>
</comment>
<evidence type="ECO:0000256" key="6">
    <source>
        <dbReference type="PROSITE-ProRule" id="PRU01240"/>
    </source>
</evidence>
<dbReference type="PROSITE" id="PS00136">
    <property type="entry name" value="SUBTILASE_ASP"/>
    <property type="match status" value="1"/>
</dbReference>
<dbReference type="Gene3D" id="3.40.50.200">
    <property type="entry name" value="Peptidase S8/S53 domain"/>
    <property type="match status" value="1"/>
</dbReference>
<reference evidence="10" key="1">
    <citation type="submission" date="2017-09" db="EMBL/GenBank/DDBJ databases">
        <title>Depth-based differentiation of microbial function through sediment-hosted aquifers and enrichment of novel symbionts in the deep terrestrial subsurface.</title>
        <authorList>
            <person name="Probst A.J."/>
            <person name="Ladd B."/>
            <person name="Jarett J.K."/>
            <person name="Geller-Mcgrath D.E."/>
            <person name="Sieber C.M.K."/>
            <person name="Emerson J.B."/>
            <person name="Anantharaman K."/>
            <person name="Thomas B.C."/>
            <person name="Malmstrom R."/>
            <person name="Stieglmeier M."/>
            <person name="Klingl A."/>
            <person name="Woyke T."/>
            <person name="Ryan C.M."/>
            <person name="Banfield J.F."/>
        </authorList>
    </citation>
    <scope>NUCLEOTIDE SEQUENCE [LARGE SCALE GENOMIC DNA]</scope>
</reference>
<dbReference type="EMBL" id="PFBP01000020">
    <property type="protein sequence ID" value="PIT89921.1"/>
    <property type="molecule type" value="Genomic_DNA"/>
</dbReference>
<dbReference type="Proteomes" id="UP000231464">
    <property type="component" value="Unassembled WGS sequence"/>
</dbReference>
<dbReference type="PROSITE" id="PS00137">
    <property type="entry name" value="SUBTILASE_HIS"/>
    <property type="match status" value="1"/>
</dbReference>
<keyword evidence="2 6" id="KW-0645">Protease</keyword>
<dbReference type="InterPro" id="IPR036852">
    <property type="entry name" value="Peptidase_S8/S53_dom_sf"/>
</dbReference>
<keyword evidence="4 6" id="KW-0720">Serine protease</keyword>
<dbReference type="PROSITE" id="PS51892">
    <property type="entry name" value="SUBTILASE"/>
    <property type="match status" value="1"/>
</dbReference>
<dbReference type="InterPro" id="IPR015500">
    <property type="entry name" value="Peptidase_S8_subtilisin-rel"/>
</dbReference>
<feature type="domain" description="Peptidase S8/S53" evidence="8">
    <location>
        <begin position="124"/>
        <end position="421"/>
    </location>
</feature>
<dbReference type="SUPFAM" id="SSF52743">
    <property type="entry name" value="Subtilisin-like"/>
    <property type="match status" value="1"/>
</dbReference>
<evidence type="ECO:0000256" key="4">
    <source>
        <dbReference type="ARBA" id="ARBA00022825"/>
    </source>
</evidence>
<organism evidence="9 10">
    <name type="scientific">Candidatus Kuenenbacteria bacterium CG10_big_fil_rev_8_21_14_0_10_36_11</name>
    <dbReference type="NCBI Taxonomy" id="1974618"/>
    <lineage>
        <taxon>Bacteria</taxon>
        <taxon>Candidatus Kueneniibacteriota</taxon>
    </lineage>
</organism>
<dbReference type="Pfam" id="PF00082">
    <property type="entry name" value="Peptidase_S8"/>
    <property type="match status" value="1"/>
</dbReference>
<dbReference type="PANTHER" id="PTHR43399">
    <property type="entry name" value="SUBTILISIN-RELATED"/>
    <property type="match status" value="1"/>
</dbReference>
<dbReference type="GO" id="GO:0004252">
    <property type="term" value="F:serine-type endopeptidase activity"/>
    <property type="evidence" value="ECO:0007669"/>
    <property type="project" value="UniProtKB-UniRule"/>
</dbReference>
<feature type="active site" description="Charge relay system" evidence="5 6">
    <location>
        <position position="371"/>
    </location>
</feature>
<evidence type="ECO:0000256" key="5">
    <source>
        <dbReference type="PIRSR" id="PIRSR615500-1"/>
    </source>
</evidence>
<evidence type="ECO:0000259" key="8">
    <source>
        <dbReference type="Pfam" id="PF00082"/>
    </source>
</evidence>
<dbReference type="SUPFAM" id="SSF69318">
    <property type="entry name" value="Integrin alpha N-terminal domain"/>
    <property type="match status" value="1"/>
</dbReference>
<dbReference type="InterPro" id="IPR023828">
    <property type="entry name" value="Peptidase_S8_Ser-AS"/>
</dbReference>
<dbReference type="InterPro" id="IPR022398">
    <property type="entry name" value="Peptidase_S8_His-AS"/>
</dbReference>
<dbReference type="GO" id="GO:0006508">
    <property type="term" value="P:proteolysis"/>
    <property type="evidence" value="ECO:0007669"/>
    <property type="project" value="UniProtKB-KW"/>
</dbReference>
<gene>
    <name evidence="9" type="ORF">COU23_01280</name>
</gene>
<dbReference type="PANTHER" id="PTHR43399:SF4">
    <property type="entry name" value="CELL WALL-ASSOCIATED PROTEASE"/>
    <property type="match status" value="1"/>
</dbReference>
<dbReference type="InterPro" id="IPR034204">
    <property type="entry name" value="PfSUB1-like_cat_dom"/>
</dbReference>
<dbReference type="InterPro" id="IPR028994">
    <property type="entry name" value="Integrin_alpha_N"/>
</dbReference>
<sequence>MNKKISTPLFLCFLISLFLLFPLWNNPFIFAQMMPQDNLAAHQSGELLVKLKNSEQIYKFKFANETELNGLIKFYQAQKEVEYAEPNYLYQATLIPNDLYFSQQNYLEKIQAPNAWNITTGTRKSIIAIIDSGVDIDHPDLKNNIWTNEKETPGNGIDDDENGFTDDINGWDFLANNNDPRPKLILPYTDMGIKHGTVVAGVAASEGGNGQGIAGIAWHARIMSLRVLDGEGAGDTLTVAKAIDYARLMKSDIINLSFVGEGNSQTLEAAIKKANDAGILIIAAAGNEVKDGIDMDLSPRYPVCQDGPNGENFVIGVASIDNYNAKASFSNFGSKCIDIAAPGVSIFSTVYHNENNEKFKKFYESGWTGTSVSAPQIAGAVALIKSLRPELLLTQIKKLLLNNADDIDTFNPGIINKFGHGRLNVLKTISNAIIETIQEPTEIKKIITLPATGAGPLVRIYKKNQLENQFFAYDEKFRSAFSITGGNFNSTDAKEIIVGLGQGTYPWVKIFSENGSLNEKISVYAENFRGGVEVTLGDVDGDGVKEIITAPGSSGGPHIRIFDINGQLKNQFFAFDKNERVGLEIAVADIDADNIEDIIVIRKRGVPEIRIFSQNGTLKYKFLAYDKNFRGSFHLAGGDLNHDGSAEIIVSTGAGLEPQIKIFNSEGILKSSFLAYDRNFRGGVYVAIGDIDADGEKEIVTGAGASGGPQVRVFNSLGALKFQFFAYDKNFRGGVKVAVEK</sequence>
<evidence type="ECO:0000256" key="3">
    <source>
        <dbReference type="ARBA" id="ARBA00022801"/>
    </source>
</evidence>
<dbReference type="AlphaFoldDB" id="A0A2M6WAX4"/>
<evidence type="ECO:0000256" key="2">
    <source>
        <dbReference type="ARBA" id="ARBA00022670"/>
    </source>
</evidence>
<proteinExistence type="inferred from homology"/>
<protein>
    <recommendedName>
        <fullName evidence="8">Peptidase S8/S53 domain-containing protein</fullName>
    </recommendedName>
</protein>
<dbReference type="PRINTS" id="PR00723">
    <property type="entry name" value="SUBTILISIN"/>
</dbReference>
<evidence type="ECO:0000313" key="9">
    <source>
        <dbReference type="EMBL" id="PIT89921.1"/>
    </source>
</evidence>
<accession>A0A2M6WAX4</accession>
<dbReference type="InterPro" id="IPR023827">
    <property type="entry name" value="Peptidase_S8_Asp-AS"/>
</dbReference>
<dbReference type="CDD" id="cd07473">
    <property type="entry name" value="Peptidases_S8_Subtilisin_like"/>
    <property type="match status" value="1"/>
</dbReference>
<comment type="caution">
    <text evidence="9">The sequence shown here is derived from an EMBL/GenBank/DDBJ whole genome shotgun (WGS) entry which is preliminary data.</text>
</comment>